<dbReference type="InterPro" id="IPR038718">
    <property type="entry name" value="SNF2-like_sf"/>
</dbReference>
<dbReference type="OrthoDB" id="5857104at2759"/>
<dbReference type="RefSeq" id="XP_002785960.1">
    <property type="nucleotide sequence ID" value="XM_002785914.1"/>
</dbReference>
<dbReference type="SMART" id="SM01314">
    <property type="entry name" value="SnAC"/>
    <property type="match status" value="1"/>
</dbReference>
<evidence type="ECO:0000256" key="7">
    <source>
        <dbReference type="ARBA" id="ARBA00023125"/>
    </source>
</evidence>
<dbReference type="OMA" id="LHEIPEW"/>
<proteinExistence type="predicted"/>
<dbReference type="InterPro" id="IPR014001">
    <property type="entry name" value="Helicase_ATP-bd"/>
</dbReference>
<evidence type="ECO:0000259" key="11">
    <source>
        <dbReference type="PROSITE" id="PS51194"/>
    </source>
</evidence>
<keyword evidence="9" id="KW-0175">Coiled coil</keyword>
<dbReference type="GO" id="GO:0016787">
    <property type="term" value="F:hydrolase activity"/>
    <property type="evidence" value="ECO:0007669"/>
    <property type="project" value="UniProtKB-KW"/>
</dbReference>
<keyword evidence="8" id="KW-0539">Nucleus</keyword>
<dbReference type="FunFam" id="3.40.50.10810:FF:000005">
    <property type="entry name" value="Photoperiod-independent early flowering 1"/>
    <property type="match status" value="1"/>
</dbReference>
<dbReference type="AlphaFoldDB" id="C5KD07"/>
<protein>
    <submittedName>
        <fullName evidence="12">ISWI chromatin remodeling complex ATPase ISW2, putative</fullName>
    </submittedName>
</protein>
<dbReference type="InterPro" id="IPR029295">
    <property type="entry name" value="SnAC"/>
</dbReference>
<dbReference type="GO" id="GO:0042393">
    <property type="term" value="F:histone binding"/>
    <property type="evidence" value="ECO:0007669"/>
    <property type="project" value="InterPro"/>
</dbReference>
<sequence length="876" mass="100527">MSNPNSSDTNTDDDAVDLLSPLMGISAIDWNLQDKVIKARRLPSGRADAGDACRLWLQSKPDLRIPCWYEACSLVEEDLSSGDLTASLAALHHWRRDLVLAAACRAFRTPENRSQYIKWIPSKAEELRSLWKLTEKIQFPRETRQTVAERVYKSVVIPAVVKHGDDLRQRWQWERHLMTQLAVQCKQATALIRKAQEEWERKQEAKRMKLLRENNYAEYVKMIKESKNKKLVELLEQTDSFLSELGDKVRDDQEKEGCRVTGVVDYHDALHQLREDTVVQPANLSNGCNLLPHQLQGLRWLRSLKLNKLNGILADEMGLGKTIQVIALIASLMRDDPTKEDLSDLNRYLIVVPLSTLPNWIAEFKKWLPSARVVVLRGDLTTRRQIARVLHSRGVAPDVNYDVCLTTPEILIRETKTLSKVHWTYVIIDEGHKIKNHLSRFHMAVSSVPARHRLLLTGTPLQNSLTELWALLKFLLPKVFTDADKFAEWFSKPFEGHAASALTQEEQLLVLHKLHTMLQPFLLRRTKSQATLPKKIEHLVWVPLSAWQDRGMHQIMQRALCGGHGEQKVALRNVLMQLRKMAQHPYLFLDEYDINDDLVRVSGKFELLDRLVPKLLHFNHKVLIFSQMTCLLDILEQFLENKGLQWFRLDGSTSLEDRQSAMHRFNDPLNHDTNIFLLSTRAGGLGLNLQAANTVILYDSDWNPQMDLQAMDRAHRVGQKSDVIVLRLTGMCPIERLILQKATTKRNIDKKVIQGGHYIGEANTDLSDDSCVRLKSLLELAEFEEQLSCATSPTDLNNMLARTPEELAWFEAFDARLEAHDTRLMQLHEIPEWLKDDPLAHDDAETVLLDRATRRENCAVRNYADDGLSEASWTSE</sequence>
<reference evidence="12 13" key="1">
    <citation type="submission" date="2008-07" db="EMBL/GenBank/DDBJ databases">
        <authorList>
            <person name="El-Sayed N."/>
            <person name="Caler E."/>
            <person name="Inman J."/>
            <person name="Amedeo P."/>
            <person name="Hass B."/>
            <person name="Wortman J."/>
        </authorList>
    </citation>
    <scope>NUCLEOTIDE SEQUENCE [LARGE SCALE GENOMIC DNA]</scope>
    <source>
        <strain evidence="13">ATCC 50983 / TXsc</strain>
    </source>
</reference>
<dbReference type="PROSITE" id="PS51192">
    <property type="entry name" value="HELICASE_ATP_BIND_1"/>
    <property type="match status" value="1"/>
</dbReference>
<evidence type="ECO:0000256" key="3">
    <source>
        <dbReference type="ARBA" id="ARBA00022801"/>
    </source>
</evidence>
<feature type="domain" description="Helicase ATP-binding" evidence="10">
    <location>
        <begin position="302"/>
        <end position="478"/>
    </location>
</feature>
<feature type="coiled-coil region" evidence="9">
    <location>
        <begin position="178"/>
        <end position="205"/>
    </location>
</feature>
<dbReference type="InterPro" id="IPR001650">
    <property type="entry name" value="Helicase_C-like"/>
</dbReference>
<dbReference type="GO" id="GO:0005634">
    <property type="term" value="C:nucleus"/>
    <property type="evidence" value="ECO:0007669"/>
    <property type="project" value="UniProtKB-SubCell"/>
</dbReference>
<dbReference type="GO" id="GO:0005524">
    <property type="term" value="F:ATP binding"/>
    <property type="evidence" value="ECO:0007669"/>
    <property type="project" value="UniProtKB-KW"/>
</dbReference>
<dbReference type="Proteomes" id="UP000007800">
    <property type="component" value="Unassembled WGS sequence"/>
</dbReference>
<evidence type="ECO:0000256" key="1">
    <source>
        <dbReference type="ARBA" id="ARBA00004123"/>
    </source>
</evidence>
<dbReference type="FunCoup" id="C5KD07">
    <property type="interactions" value="200"/>
</dbReference>
<evidence type="ECO:0000256" key="6">
    <source>
        <dbReference type="ARBA" id="ARBA00022853"/>
    </source>
</evidence>
<keyword evidence="6" id="KW-0156">Chromatin regulator</keyword>
<dbReference type="GO" id="GO:0004386">
    <property type="term" value="F:helicase activity"/>
    <property type="evidence" value="ECO:0007669"/>
    <property type="project" value="UniProtKB-KW"/>
</dbReference>
<keyword evidence="4" id="KW-0347">Helicase</keyword>
<dbReference type="SUPFAM" id="SSF52540">
    <property type="entry name" value="P-loop containing nucleoside triphosphate hydrolases"/>
    <property type="match status" value="2"/>
</dbReference>
<dbReference type="SMART" id="SM00490">
    <property type="entry name" value="HELICc"/>
    <property type="match status" value="1"/>
</dbReference>
<evidence type="ECO:0000259" key="10">
    <source>
        <dbReference type="PROSITE" id="PS51192"/>
    </source>
</evidence>
<dbReference type="GeneID" id="9087257"/>
<dbReference type="Pfam" id="PF00176">
    <property type="entry name" value="SNF2-rel_dom"/>
    <property type="match status" value="1"/>
</dbReference>
<keyword evidence="2" id="KW-0547">Nucleotide-binding</keyword>
<evidence type="ECO:0000256" key="2">
    <source>
        <dbReference type="ARBA" id="ARBA00022741"/>
    </source>
</evidence>
<keyword evidence="7" id="KW-0238">DNA-binding</keyword>
<dbReference type="EMBL" id="GG671995">
    <property type="protein sequence ID" value="EER17756.1"/>
    <property type="molecule type" value="Genomic_DNA"/>
</dbReference>
<dbReference type="Pfam" id="PF00271">
    <property type="entry name" value="Helicase_C"/>
    <property type="match status" value="1"/>
</dbReference>
<evidence type="ECO:0000313" key="12">
    <source>
        <dbReference type="EMBL" id="EER17756.1"/>
    </source>
</evidence>
<name>C5KD07_PERM5</name>
<organism evidence="13">
    <name type="scientific">Perkinsus marinus (strain ATCC 50983 / TXsc)</name>
    <dbReference type="NCBI Taxonomy" id="423536"/>
    <lineage>
        <taxon>Eukaryota</taxon>
        <taxon>Sar</taxon>
        <taxon>Alveolata</taxon>
        <taxon>Perkinsozoa</taxon>
        <taxon>Perkinsea</taxon>
        <taxon>Perkinsida</taxon>
        <taxon>Perkinsidae</taxon>
        <taxon>Perkinsus</taxon>
    </lineage>
</organism>
<dbReference type="GO" id="GO:0006325">
    <property type="term" value="P:chromatin organization"/>
    <property type="evidence" value="ECO:0007669"/>
    <property type="project" value="UniProtKB-KW"/>
</dbReference>
<dbReference type="SMART" id="SM00487">
    <property type="entry name" value="DEXDc"/>
    <property type="match status" value="1"/>
</dbReference>
<dbReference type="Gene3D" id="3.40.50.10810">
    <property type="entry name" value="Tandem AAA-ATPase domain"/>
    <property type="match status" value="1"/>
</dbReference>
<dbReference type="PANTHER" id="PTHR10799">
    <property type="entry name" value="SNF2/RAD54 HELICASE FAMILY"/>
    <property type="match status" value="1"/>
</dbReference>
<feature type="domain" description="Helicase C-terminal" evidence="11">
    <location>
        <begin position="607"/>
        <end position="767"/>
    </location>
</feature>
<keyword evidence="3" id="KW-0378">Hydrolase</keyword>
<dbReference type="InterPro" id="IPR049730">
    <property type="entry name" value="SNF2/RAD54-like_C"/>
</dbReference>
<keyword evidence="5" id="KW-0067">ATP-binding</keyword>
<evidence type="ECO:0000256" key="8">
    <source>
        <dbReference type="ARBA" id="ARBA00023242"/>
    </source>
</evidence>
<dbReference type="Gene3D" id="3.40.50.300">
    <property type="entry name" value="P-loop containing nucleotide triphosphate hydrolases"/>
    <property type="match status" value="1"/>
</dbReference>
<evidence type="ECO:0000256" key="9">
    <source>
        <dbReference type="SAM" id="Coils"/>
    </source>
</evidence>
<keyword evidence="13" id="KW-1185">Reference proteome</keyword>
<dbReference type="PROSITE" id="PS51194">
    <property type="entry name" value="HELICASE_CTER"/>
    <property type="match status" value="1"/>
</dbReference>
<evidence type="ECO:0000256" key="5">
    <source>
        <dbReference type="ARBA" id="ARBA00022840"/>
    </source>
</evidence>
<gene>
    <name evidence="12" type="ORF">Pmar_PMAR023686</name>
</gene>
<evidence type="ECO:0000313" key="13">
    <source>
        <dbReference type="Proteomes" id="UP000007800"/>
    </source>
</evidence>
<evidence type="ECO:0000256" key="4">
    <source>
        <dbReference type="ARBA" id="ARBA00022806"/>
    </source>
</evidence>
<dbReference type="InParanoid" id="C5KD07"/>
<dbReference type="InterPro" id="IPR000330">
    <property type="entry name" value="SNF2_N"/>
</dbReference>
<dbReference type="InterPro" id="IPR027417">
    <property type="entry name" value="P-loop_NTPase"/>
</dbReference>
<accession>C5KD07</accession>
<comment type="subcellular location">
    <subcellularLocation>
        <location evidence="1">Nucleus</location>
    </subcellularLocation>
</comment>
<dbReference type="GO" id="GO:0003677">
    <property type="term" value="F:DNA binding"/>
    <property type="evidence" value="ECO:0007669"/>
    <property type="project" value="UniProtKB-KW"/>
</dbReference>
<dbReference type="CDD" id="cd18793">
    <property type="entry name" value="SF2_C_SNF"/>
    <property type="match status" value="1"/>
</dbReference>